<dbReference type="Proteomes" id="UP000177126">
    <property type="component" value="Unassembled WGS sequence"/>
</dbReference>
<evidence type="ECO:0000313" key="2">
    <source>
        <dbReference type="EMBL" id="OGZ40976.1"/>
    </source>
</evidence>
<proteinExistence type="predicted"/>
<evidence type="ECO:0000313" key="3">
    <source>
        <dbReference type="Proteomes" id="UP000177126"/>
    </source>
</evidence>
<dbReference type="Pfam" id="PF01370">
    <property type="entry name" value="Epimerase"/>
    <property type="match status" value="1"/>
</dbReference>
<accession>A0A1G2FSB3</accession>
<feature type="domain" description="NAD-dependent epimerase/dehydratase" evidence="1">
    <location>
        <begin position="2"/>
        <end position="183"/>
    </location>
</feature>
<sequence>MVIHCAYVIRQGFGKKRAWQNKCNLTAADKIFDFVFSNNIPRLIHFSTVASYGARPQNTTDYWFKEGDSLREEEYLYGVDKKVIEEKLQAVFSRAKADLSAGRRQGVLPQVLIVRPCAISGPRGQFIFKRFGLLRMVKEGLPVIPLTGARSARQFIHEDDVADIIFFLAEGNIKEEYEVFNIAPHCFFLLKDMARNIGKKTIRIPMWLGKLGFAFLWYVFRGAVPTVPAGINSYTYPIIVDGSKITGSGYEYKFTCADALAADKGRYARKAEEFKRASSEKR</sequence>
<dbReference type="InterPro" id="IPR036291">
    <property type="entry name" value="NAD(P)-bd_dom_sf"/>
</dbReference>
<dbReference type="InterPro" id="IPR001509">
    <property type="entry name" value="Epimerase_deHydtase"/>
</dbReference>
<organism evidence="2 3">
    <name type="scientific">Candidatus Portnoybacteria bacterium RIFCSPLOWO2_02_FULL_39_11</name>
    <dbReference type="NCBI Taxonomy" id="1802001"/>
    <lineage>
        <taxon>Bacteria</taxon>
        <taxon>Candidatus Portnoyibacteriota</taxon>
    </lineage>
</organism>
<comment type="caution">
    <text evidence="2">The sequence shown here is derived from an EMBL/GenBank/DDBJ whole genome shotgun (WGS) entry which is preliminary data.</text>
</comment>
<reference evidence="2 3" key="1">
    <citation type="journal article" date="2016" name="Nat. Commun.">
        <title>Thousands of microbial genomes shed light on interconnected biogeochemical processes in an aquifer system.</title>
        <authorList>
            <person name="Anantharaman K."/>
            <person name="Brown C.T."/>
            <person name="Hug L.A."/>
            <person name="Sharon I."/>
            <person name="Castelle C.J."/>
            <person name="Probst A.J."/>
            <person name="Thomas B.C."/>
            <person name="Singh A."/>
            <person name="Wilkins M.J."/>
            <person name="Karaoz U."/>
            <person name="Brodie E.L."/>
            <person name="Williams K.H."/>
            <person name="Hubbard S.S."/>
            <person name="Banfield J.F."/>
        </authorList>
    </citation>
    <scope>NUCLEOTIDE SEQUENCE [LARGE SCALE GENOMIC DNA]</scope>
</reference>
<dbReference type="Gene3D" id="3.40.50.720">
    <property type="entry name" value="NAD(P)-binding Rossmann-like Domain"/>
    <property type="match status" value="1"/>
</dbReference>
<evidence type="ECO:0000259" key="1">
    <source>
        <dbReference type="Pfam" id="PF01370"/>
    </source>
</evidence>
<dbReference type="SUPFAM" id="SSF51735">
    <property type="entry name" value="NAD(P)-binding Rossmann-fold domains"/>
    <property type="match status" value="1"/>
</dbReference>
<dbReference type="EMBL" id="MHNF01000022">
    <property type="protein sequence ID" value="OGZ40976.1"/>
    <property type="molecule type" value="Genomic_DNA"/>
</dbReference>
<gene>
    <name evidence="2" type="ORF">A3B04_03320</name>
</gene>
<protein>
    <recommendedName>
        <fullName evidence="1">NAD-dependent epimerase/dehydratase domain-containing protein</fullName>
    </recommendedName>
</protein>
<name>A0A1G2FSB3_9BACT</name>
<dbReference type="AlphaFoldDB" id="A0A1G2FSB3"/>